<dbReference type="InterPro" id="IPR004579">
    <property type="entry name" value="ERCC1/RAD10/SWI10"/>
</dbReference>
<dbReference type="Pfam" id="PF14520">
    <property type="entry name" value="HHH_5"/>
    <property type="match status" value="1"/>
</dbReference>
<evidence type="ECO:0000256" key="3">
    <source>
        <dbReference type="ARBA" id="ARBA00022763"/>
    </source>
</evidence>
<dbReference type="SUPFAM" id="SSF52980">
    <property type="entry name" value="Restriction endonuclease-like"/>
    <property type="match status" value="1"/>
</dbReference>
<dbReference type="InterPro" id="IPR047260">
    <property type="entry name" value="ERCC1-like_central_dom"/>
</dbReference>
<dbReference type="GO" id="GO:0006289">
    <property type="term" value="P:nucleotide-excision repair"/>
    <property type="evidence" value="ECO:0007669"/>
    <property type="project" value="UniProtKB-ARBA"/>
</dbReference>
<dbReference type="Pfam" id="PF03834">
    <property type="entry name" value="Rad10"/>
    <property type="match status" value="1"/>
</dbReference>
<name>A0A176VYL8_MARPO</name>
<organism evidence="10 11">
    <name type="scientific">Marchantia polymorpha subsp. ruderalis</name>
    <dbReference type="NCBI Taxonomy" id="1480154"/>
    <lineage>
        <taxon>Eukaryota</taxon>
        <taxon>Viridiplantae</taxon>
        <taxon>Streptophyta</taxon>
        <taxon>Embryophyta</taxon>
        <taxon>Marchantiophyta</taxon>
        <taxon>Marchantiopsida</taxon>
        <taxon>Marchantiidae</taxon>
        <taxon>Marchantiales</taxon>
        <taxon>Marchantiaceae</taxon>
        <taxon>Marchantia</taxon>
    </lineage>
</organism>
<dbReference type="FunFam" id="3.40.50.10130:FF:000001">
    <property type="entry name" value="DNA excision repair protein ERCC-1"/>
    <property type="match status" value="1"/>
</dbReference>
<evidence type="ECO:0000256" key="7">
    <source>
        <dbReference type="ARBA" id="ARBA00071993"/>
    </source>
</evidence>
<dbReference type="InterPro" id="IPR010994">
    <property type="entry name" value="RuvA_2-like"/>
</dbReference>
<feature type="region of interest" description="Disordered" evidence="8">
    <location>
        <begin position="401"/>
        <end position="443"/>
    </location>
</feature>
<dbReference type="GO" id="GO:0000110">
    <property type="term" value="C:nucleotide-excision repair factor 1 complex"/>
    <property type="evidence" value="ECO:0007669"/>
    <property type="project" value="TreeGrafter"/>
</dbReference>
<dbReference type="FunFam" id="1.10.150.20:FF:000017">
    <property type="entry name" value="DNA excision repair protein ERCC-1"/>
    <property type="match status" value="1"/>
</dbReference>
<evidence type="ECO:0000256" key="4">
    <source>
        <dbReference type="ARBA" id="ARBA00023125"/>
    </source>
</evidence>
<dbReference type="Gene3D" id="3.40.50.10130">
    <property type="match status" value="1"/>
</dbReference>
<evidence type="ECO:0000256" key="1">
    <source>
        <dbReference type="ARBA" id="ARBA00004123"/>
    </source>
</evidence>
<keyword evidence="5" id="KW-0234">DNA repair</keyword>
<dbReference type="PANTHER" id="PTHR12749">
    <property type="entry name" value="EXCISION REPAIR CROSS-COMPLEMENTING 1 ERCC1"/>
    <property type="match status" value="1"/>
</dbReference>
<dbReference type="GO" id="GO:0070914">
    <property type="term" value="P:UV-damage excision repair"/>
    <property type="evidence" value="ECO:0007669"/>
    <property type="project" value="TreeGrafter"/>
</dbReference>
<dbReference type="GO" id="GO:0006312">
    <property type="term" value="P:mitotic recombination"/>
    <property type="evidence" value="ECO:0007669"/>
    <property type="project" value="TreeGrafter"/>
</dbReference>
<dbReference type="CDD" id="cd22325">
    <property type="entry name" value="ERCC1_C-like"/>
    <property type="match status" value="1"/>
</dbReference>
<sequence length="513" mass="55463">MGENGRAKKFVVQIPSAQEVELGSSGRGQSFNFFRPSSEGGASASTSGSASVAAPALTPPPLRVQAQASGPGTSFTEAFSFLRNTEFYSPPPAKPPPPPASAAAPSSTSSGGPPSSTTFSQQEASLAALSGQARNSILVSRRQQGNPILKHIRNVRWMFTDIVPDYILGQTSCALYLSLRYHLLHPDYIYFRIRELMKGFRLRVVLCHVDVDDVIKPLHEVTKTCLLHDCSLLCAWSQEECARYLETIKSYENKPADYIQERTDNDYLSRLTSALTTVRHVNKTDAVSLGTAFGTLAGIFNGSMEDFARCPGIGERKVKRLYDAFYEPFRRVPTTVKVEAADGQEVTPTQVPEVQKHTAEASGNSGQKPGEGNVSIGQEVLPTSKLISRDGDVSVRDALNAVRGKLKGKPSPNKDGSSNRKKDETSPTKKEKMSPNKRRRSINTIAPGTEVVDLADSSSEPIDKSVQATGVCALPASKVADSAALKEQHSCEIITDPNAESLGEDYVISLDDD</sequence>
<evidence type="ECO:0000256" key="8">
    <source>
        <dbReference type="SAM" id="MobiDB-lite"/>
    </source>
</evidence>
<evidence type="ECO:0000313" key="11">
    <source>
        <dbReference type="Proteomes" id="UP000077202"/>
    </source>
</evidence>
<evidence type="ECO:0000313" key="10">
    <source>
        <dbReference type="EMBL" id="OAE25870.1"/>
    </source>
</evidence>
<feature type="compositionally biased region" description="Low complexity" evidence="8">
    <location>
        <begin position="37"/>
        <end position="56"/>
    </location>
</feature>
<keyword evidence="3" id="KW-0227">DNA damage</keyword>
<dbReference type="NCBIfam" id="TIGR00597">
    <property type="entry name" value="rad10"/>
    <property type="match status" value="1"/>
</dbReference>
<dbReference type="Proteomes" id="UP000077202">
    <property type="component" value="Unassembled WGS sequence"/>
</dbReference>
<dbReference type="AlphaFoldDB" id="A0A176VYL8"/>
<protein>
    <recommendedName>
        <fullName evidence="7">DNA excision repair protein ERCC-1</fullName>
    </recommendedName>
</protein>
<dbReference type="SUPFAM" id="SSF47781">
    <property type="entry name" value="RuvA domain 2-like"/>
    <property type="match status" value="1"/>
</dbReference>
<dbReference type="InterPro" id="IPR011335">
    <property type="entry name" value="Restrct_endonuc-II-like"/>
</dbReference>
<feature type="region of interest" description="Disordered" evidence="8">
    <location>
        <begin position="20"/>
        <end position="71"/>
    </location>
</feature>
<comment type="similarity">
    <text evidence="2">Belongs to the ERCC1/RAD10/SWI10 family.</text>
</comment>
<proteinExistence type="inferred from homology"/>
<dbReference type="PANTHER" id="PTHR12749:SF0">
    <property type="entry name" value="DNA EXCISION REPAIR PROTEIN ERCC-1"/>
    <property type="match status" value="1"/>
</dbReference>
<feature type="compositionally biased region" description="Pro residues" evidence="8">
    <location>
        <begin position="89"/>
        <end position="100"/>
    </location>
</feature>
<keyword evidence="4" id="KW-0238">DNA-binding</keyword>
<dbReference type="EMBL" id="LVLJ01002289">
    <property type="protein sequence ID" value="OAE25870.1"/>
    <property type="molecule type" value="Genomic_DNA"/>
</dbReference>
<evidence type="ECO:0000256" key="6">
    <source>
        <dbReference type="ARBA" id="ARBA00023242"/>
    </source>
</evidence>
<feature type="domain" description="ERCC1-like central" evidence="9">
    <location>
        <begin position="136"/>
        <end position="249"/>
    </location>
</feature>
<feature type="region of interest" description="Disordered" evidence="8">
    <location>
        <begin position="340"/>
        <end position="376"/>
    </location>
</feature>
<gene>
    <name evidence="10" type="ORF">AXG93_2145s1690</name>
</gene>
<dbReference type="GO" id="GO:0003684">
    <property type="term" value="F:damaged DNA binding"/>
    <property type="evidence" value="ECO:0007669"/>
    <property type="project" value="InterPro"/>
</dbReference>
<dbReference type="Gene3D" id="1.10.150.20">
    <property type="entry name" value="5' to 3' exonuclease, C-terminal subdomain"/>
    <property type="match status" value="1"/>
</dbReference>
<evidence type="ECO:0000256" key="2">
    <source>
        <dbReference type="ARBA" id="ARBA00008283"/>
    </source>
</evidence>
<comment type="subcellular location">
    <subcellularLocation>
        <location evidence="1">Nucleus</location>
    </subcellularLocation>
</comment>
<dbReference type="GO" id="GO:0006302">
    <property type="term" value="P:double-strand break repair"/>
    <property type="evidence" value="ECO:0007669"/>
    <property type="project" value="UniProtKB-ARBA"/>
</dbReference>
<accession>A0A176VYL8</accession>
<dbReference type="GO" id="GO:0070522">
    <property type="term" value="C:ERCC4-ERCC1 complex"/>
    <property type="evidence" value="ECO:0007669"/>
    <property type="project" value="TreeGrafter"/>
</dbReference>
<feature type="region of interest" description="Disordered" evidence="8">
    <location>
        <begin position="86"/>
        <end position="124"/>
    </location>
</feature>
<reference evidence="10" key="1">
    <citation type="submission" date="2016-03" db="EMBL/GenBank/DDBJ databases">
        <title>Mechanisms controlling the formation of the plant cell surface in tip-growing cells are functionally conserved among land plants.</title>
        <authorList>
            <person name="Honkanen S."/>
            <person name="Jones V.A."/>
            <person name="Morieri G."/>
            <person name="Champion C."/>
            <person name="Hetherington A.J."/>
            <person name="Kelly S."/>
            <person name="Saint-Marcoux D."/>
            <person name="Proust H."/>
            <person name="Prescott H."/>
            <person name="Dolan L."/>
        </authorList>
    </citation>
    <scope>NUCLEOTIDE SEQUENCE [LARGE SCALE GENOMIC DNA]</scope>
    <source>
        <tissue evidence="10">Whole gametophyte</tissue>
    </source>
</reference>
<evidence type="ECO:0000256" key="5">
    <source>
        <dbReference type="ARBA" id="ARBA00023204"/>
    </source>
</evidence>
<comment type="caution">
    <text evidence="10">The sequence shown here is derived from an EMBL/GenBank/DDBJ whole genome shotgun (WGS) entry which is preliminary data.</text>
</comment>
<keyword evidence="6" id="KW-0539">Nucleus</keyword>
<keyword evidence="11" id="KW-1185">Reference proteome</keyword>
<feature type="compositionally biased region" description="Basic and acidic residues" evidence="8">
    <location>
        <begin position="417"/>
        <end position="434"/>
    </location>
</feature>
<evidence type="ECO:0000259" key="9">
    <source>
        <dbReference type="Pfam" id="PF03834"/>
    </source>
</evidence>
<feature type="compositionally biased region" description="Low complexity" evidence="8">
    <location>
        <begin position="101"/>
        <end position="118"/>
    </location>
</feature>
<dbReference type="GO" id="GO:0003697">
    <property type="term" value="F:single-stranded DNA binding"/>
    <property type="evidence" value="ECO:0007669"/>
    <property type="project" value="TreeGrafter"/>
</dbReference>